<name>A0AAD6N6H9_PENCN</name>
<dbReference type="InterPro" id="IPR029481">
    <property type="entry name" value="ABC_trans_N"/>
</dbReference>
<protein>
    <submittedName>
        <fullName evidence="2">ABC-2 type transporter</fullName>
    </submittedName>
</protein>
<gene>
    <name evidence="2" type="ORF">N7460_009615</name>
</gene>
<dbReference type="Proteomes" id="UP001219568">
    <property type="component" value="Unassembled WGS sequence"/>
</dbReference>
<evidence type="ECO:0000259" key="1">
    <source>
        <dbReference type="Pfam" id="PF14510"/>
    </source>
</evidence>
<feature type="domain" description="Pleiotropic ABC efflux transporter N-terminal" evidence="1">
    <location>
        <begin position="24"/>
        <end position="88"/>
    </location>
</feature>
<dbReference type="AlphaFoldDB" id="A0AAD6N6H9"/>
<comment type="caution">
    <text evidence="2">The sequence shown here is derived from an EMBL/GenBank/DDBJ whole genome shotgun (WGS) entry which is preliminary data.</text>
</comment>
<reference evidence="2" key="1">
    <citation type="journal article" date="2023" name="IMA Fungus">
        <title>Comparative genomic study of the Penicillium genus elucidates a diverse pangenome and 15 lateral gene transfer events.</title>
        <authorList>
            <person name="Petersen C."/>
            <person name="Sorensen T."/>
            <person name="Nielsen M.R."/>
            <person name="Sondergaard T.E."/>
            <person name="Sorensen J.L."/>
            <person name="Fitzpatrick D.A."/>
            <person name="Frisvad J.C."/>
            <person name="Nielsen K.L."/>
        </authorList>
    </citation>
    <scope>NUCLEOTIDE SEQUENCE</scope>
    <source>
        <strain evidence="2">IBT 15450</strain>
    </source>
</reference>
<organism evidence="2 3">
    <name type="scientific">Penicillium canescens</name>
    <dbReference type="NCBI Taxonomy" id="5083"/>
    <lineage>
        <taxon>Eukaryota</taxon>
        <taxon>Fungi</taxon>
        <taxon>Dikarya</taxon>
        <taxon>Ascomycota</taxon>
        <taxon>Pezizomycotina</taxon>
        <taxon>Eurotiomycetes</taxon>
        <taxon>Eurotiomycetidae</taxon>
        <taxon>Eurotiales</taxon>
        <taxon>Aspergillaceae</taxon>
        <taxon>Penicillium</taxon>
    </lineage>
</organism>
<sequence length="107" mass="12143">MKPNYEGSLRFEGLKQRMEPWEQFFEIGKDDAALNPASEEFDLEKWLRHTIMGAKSEGIRLKSSGVIFKDLHVTGSDSALMLQETVGDLLMAPLRIGELFFIKPTLV</sequence>
<accession>A0AAD6N6H9</accession>
<reference evidence="2" key="2">
    <citation type="submission" date="2023-01" db="EMBL/GenBank/DDBJ databases">
        <authorList>
            <person name="Petersen C."/>
        </authorList>
    </citation>
    <scope>NUCLEOTIDE SEQUENCE</scope>
    <source>
        <strain evidence="2">IBT 15450</strain>
    </source>
</reference>
<dbReference type="Pfam" id="PF14510">
    <property type="entry name" value="ABC_trans_N"/>
    <property type="match status" value="1"/>
</dbReference>
<proteinExistence type="predicted"/>
<dbReference type="EMBL" id="JAQJZL010000010">
    <property type="protein sequence ID" value="KAJ6035440.1"/>
    <property type="molecule type" value="Genomic_DNA"/>
</dbReference>
<evidence type="ECO:0000313" key="3">
    <source>
        <dbReference type="Proteomes" id="UP001219568"/>
    </source>
</evidence>
<evidence type="ECO:0000313" key="2">
    <source>
        <dbReference type="EMBL" id="KAJ6035440.1"/>
    </source>
</evidence>
<keyword evidence="3" id="KW-1185">Reference proteome</keyword>